<proteinExistence type="predicted"/>
<feature type="active site" description="Phosphoserine intermediate" evidence="2">
    <location>
        <position position="268"/>
    </location>
</feature>
<keyword evidence="3" id="KW-0460">Magnesium</keyword>
<feature type="binding site" evidence="3">
    <location>
        <position position="549"/>
    </location>
    <ligand>
        <name>Zn(2+)</name>
        <dbReference type="ChEBI" id="CHEBI:29105"/>
        <label>2</label>
    </ligand>
</feature>
<dbReference type="SUPFAM" id="SSF53649">
    <property type="entry name" value="Alkaline phosphatase-like"/>
    <property type="match status" value="1"/>
</dbReference>
<dbReference type="PANTHER" id="PTHR11596">
    <property type="entry name" value="ALKALINE PHOSPHATASE"/>
    <property type="match status" value="1"/>
</dbReference>
<evidence type="ECO:0000256" key="3">
    <source>
        <dbReference type="PIRSR" id="PIRSR601952-2"/>
    </source>
</evidence>
<comment type="cofactor">
    <cofactor evidence="3">
        <name>Mg(2+)</name>
        <dbReference type="ChEBI" id="CHEBI:18420"/>
    </cofactor>
    <text evidence="3">Binds 1 Mg(2+) ion.</text>
</comment>
<keyword evidence="3" id="KW-0479">Metal-binding</keyword>
<protein>
    <submittedName>
        <fullName evidence="4">Alkaline phosphatase H</fullName>
        <ecNumber evidence="4">3.1.3.1</ecNumber>
    </submittedName>
</protein>
<gene>
    <name evidence="4" type="primary">phoA_2</name>
    <name evidence="4" type="ORF">K239x_26030</name>
</gene>
<accession>A0A517NU47</accession>
<comment type="cofactor">
    <cofactor evidence="3">
        <name>Zn(2+)</name>
        <dbReference type="ChEBI" id="CHEBI:29105"/>
    </cofactor>
    <text evidence="3">Binds 2 Zn(2+) ions.</text>
</comment>
<keyword evidence="3" id="KW-0862">Zinc</keyword>
<reference evidence="4 5" key="1">
    <citation type="submission" date="2019-02" db="EMBL/GenBank/DDBJ databases">
        <title>Deep-cultivation of Planctomycetes and their phenomic and genomic characterization uncovers novel biology.</title>
        <authorList>
            <person name="Wiegand S."/>
            <person name="Jogler M."/>
            <person name="Boedeker C."/>
            <person name="Pinto D."/>
            <person name="Vollmers J."/>
            <person name="Rivas-Marin E."/>
            <person name="Kohn T."/>
            <person name="Peeters S.H."/>
            <person name="Heuer A."/>
            <person name="Rast P."/>
            <person name="Oberbeckmann S."/>
            <person name="Bunk B."/>
            <person name="Jeske O."/>
            <person name="Meyerdierks A."/>
            <person name="Storesund J.E."/>
            <person name="Kallscheuer N."/>
            <person name="Luecker S."/>
            <person name="Lage O.M."/>
            <person name="Pohl T."/>
            <person name="Merkel B.J."/>
            <person name="Hornburger P."/>
            <person name="Mueller R.-W."/>
            <person name="Bruemmer F."/>
            <person name="Labrenz M."/>
            <person name="Spormann A.M."/>
            <person name="Op den Camp H."/>
            <person name="Overmann J."/>
            <person name="Amann R."/>
            <person name="Jetten M.S.M."/>
            <person name="Mascher T."/>
            <person name="Medema M.H."/>
            <person name="Devos D.P."/>
            <person name="Kaster A.-K."/>
            <person name="Ovreas L."/>
            <person name="Rohde M."/>
            <person name="Galperin M.Y."/>
            <person name="Jogler C."/>
        </authorList>
    </citation>
    <scope>NUCLEOTIDE SEQUENCE [LARGE SCALE GENOMIC DNA]</scope>
    <source>
        <strain evidence="4 5">K23_9</strain>
    </source>
</reference>
<dbReference type="SMART" id="SM00098">
    <property type="entry name" value="alkPPc"/>
    <property type="match status" value="1"/>
</dbReference>
<feature type="binding site" evidence="3">
    <location>
        <position position="322"/>
    </location>
    <ligand>
        <name>Mg(2+)</name>
        <dbReference type="ChEBI" id="CHEBI:18420"/>
    </ligand>
</feature>
<dbReference type="EMBL" id="CP036526">
    <property type="protein sequence ID" value="QDT10646.1"/>
    <property type="molecule type" value="Genomic_DNA"/>
</dbReference>
<evidence type="ECO:0000313" key="4">
    <source>
        <dbReference type="EMBL" id="QDT10646.1"/>
    </source>
</evidence>
<dbReference type="OrthoDB" id="9794455at2"/>
<keyword evidence="5" id="KW-1185">Reference proteome</keyword>
<dbReference type="InterPro" id="IPR001952">
    <property type="entry name" value="Alkaline_phosphatase"/>
</dbReference>
<dbReference type="PANTHER" id="PTHR11596:SF5">
    <property type="entry name" value="ALKALINE PHOSPHATASE"/>
    <property type="match status" value="1"/>
</dbReference>
<dbReference type="AlphaFoldDB" id="A0A517NU47"/>
<feature type="binding site" evidence="3">
    <location>
        <position position="550"/>
    </location>
    <ligand>
        <name>Zn(2+)</name>
        <dbReference type="ChEBI" id="CHEBI:29105"/>
        <label>2</label>
    </ligand>
</feature>
<dbReference type="GO" id="GO:0046872">
    <property type="term" value="F:metal ion binding"/>
    <property type="evidence" value="ECO:0007669"/>
    <property type="project" value="UniProtKB-KW"/>
</dbReference>
<dbReference type="Pfam" id="PF00245">
    <property type="entry name" value="Alk_phosphatase"/>
    <property type="match status" value="1"/>
</dbReference>
<dbReference type="GO" id="GO:0004035">
    <property type="term" value="F:alkaline phosphatase activity"/>
    <property type="evidence" value="ECO:0007669"/>
    <property type="project" value="UniProtKB-EC"/>
</dbReference>
<name>A0A517NU47_9BACT</name>
<organism evidence="4 5">
    <name type="scientific">Stieleria marina</name>
    <dbReference type="NCBI Taxonomy" id="1930275"/>
    <lineage>
        <taxon>Bacteria</taxon>
        <taxon>Pseudomonadati</taxon>
        <taxon>Planctomycetota</taxon>
        <taxon>Planctomycetia</taxon>
        <taxon>Pirellulales</taxon>
        <taxon>Pirellulaceae</taxon>
        <taxon>Stieleria</taxon>
    </lineage>
</organism>
<evidence type="ECO:0000256" key="1">
    <source>
        <dbReference type="ARBA" id="ARBA00022553"/>
    </source>
</evidence>
<keyword evidence="4" id="KW-0378">Hydrolase</keyword>
<dbReference type="Gene3D" id="3.40.720.10">
    <property type="entry name" value="Alkaline Phosphatase, subunit A"/>
    <property type="match status" value="1"/>
</dbReference>
<sequence length="587" mass="63577">MSRKIPVESIFAFLSSLALGLIVNVLPVNTALSQEIDIKSLLTGGAKIDIENDPDEMRRLQSAAMVNQNAEFGRWGHLKDKYSTWVNHSNRLIPMYTFGLQLDALRQEGSAYTSGDSLAKLYGVVPEATVNSEAEHFDQTDIYRLQVAVAQAGYKHIIVMVFDGMDWQTTQAAAAYKNGKVLYQEGRGKGLAFQDYRGVKTDFGLVCTSAKLSAAKTDVNSQTVLSANDQSTGGYDINLGGANPWSERGDHNYLMGLDRKVPHTVTDSAASASSLFSGIKTYNGSINYSADGKKKLSIARQLQRDHGFRVGAVTSVPISHATIAGAYANNVTRKDYQDITRDLLGLPSSSHRRDPLPGMDVLIGGGWGEEAEQDKYQGDNYLAGNKYLHDEDLKRLDVAGGGDYVVAQRQSGVAGRKGLLAAANKAAEQDKRLLGFYGVGAGHLPFQTADGQFDPTIDAKGTEEYSADDVAENPTLADMTDAALTVLEDSPNGFWLLVEAGDVDWANHANNIDSSIGAVLSGEAAFNRIVKWVESKDAWGETALIVTADHGHYFVMQDPEVIANAGRINQFKADQPTGETRKEVPPK</sequence>
<evidence type="ECO:0000256" key="2">
    <source>
        <dbReference type="PIRSR" id="PIRSR601952-1"/>
    </source>
</evidence>
<feature type="binding site" evidence="3">
    <location>
        <position position="504"/>
    </location>
    <ligand>
        <name>Zn(2+)</name>
        <dbReference type="ChEBI" id="CHEBI:29105"/>
        <label>2</label>
    </ligand>
</feature>
<feature type="binding site" evidence="3">
    <location>
        <position position="499"/>
    </location>
    <ligand>
        <name>Mg(2+)</name>
        <dbReference type="ChEBI" id="CHEBI:18420"/>
    </ligand>
</feature>
<dbReference type="EC" id="3.1.3.1" evidence="4"/>
<feature type="binding site" evidence="3">
    <location>
        <position position="508"/>
    </location>
    <ligand>
        <name>Zn(2+)</name>
        <dbReference type="ChEBI" id="CHEBI:29105"/>
        <label>2</label>
    </ligand>
</feature>
<feature type="binding site" evidence="3">
    <location>
        <position position="320"/>
    </location>
    <ligand>
        <name>Mg(2+)</name>
        <dbReference type="ChEBI" id="CHEBI:18420"/>
    </ligand>
</feature>
<dbReference type="Proteomes" id="UP000319817">
    <property type="component" value="Chromosome"/>
</dbReference>
<evidence type="ECO:0000313" key="5">
    <source>
        <dbReference type="Proteomes" id="UP000319817"/>
    </source>
</evidence>
<keyword evidence="1" id="KW-0597">Phosphoprotein</keyword>
<dbReference type="InterPro" id="IPR017850">
    <property type="entry name" value="Alkaline_phosphatase_core_sf"/>
</dbReference>